<name>A0ABU1MGM6_9SPHN</name>
<comment type="caution">
    <text evidence="1">The sequence shown here is derived from an EMBL/GenBank/DDBJ whole genome shotgun (WGS) entry which is preliminary data.</text>
</comment>
<sequence>MSVHVLRGIGEDRRFLRRWLGAASELRDLLHSDGTGFDPLGYNETATVGFLVAAAGRANLLSLPEFTESNRKLPEGRVRAGRCDMWIASEDWQIDWLLEFKVAFYGPRAGIGLVRKLNAAIENVFDRDRAEAGRRFGCVVFCPGESWFDLDEEAQTKWKTPATIERLASHVDLAVRFDDLAGPAYLLMKEVARRARNVGRYKVMPAVLGFPGG</sequence>
<evidence type="ECO:0008006" key="3">
    <source>
        <dbReference type="Google" id="ProtNLM"/>
    </source>
</evidence>
<evidence type="ECO:0000313" key="2">
    <source>
        <dbReference type="Proteomes" id="UP001184150"/>
    </source>
</evidence>
<gene>
    <name evidence="1" type="ORF">J2792_000002</name>
</gene>
<proteinExistence type="predicted"/>
<accession>A0ABU1MGM6</accession>
<dbReference type="EMBL" id="JAVDRD010000001">
    <property type="protein sequence ID" value="MDR6509162.1"/>
    <property type="molecule type" value="Genomic_DNA"/>
</dbReference>
<keyword evidence="2" id="KW-1185">Reference proteome</keyword>
<reference evidence="1 2" key="1">
    <citation type="submission" date="2023-07" db="EMBL/GenBank/DDBJ databases">
        <title>Sorghum-associated microbial communities from plants grown in Nebraska, USA.</title>
        <authorList>
            <person name="Schachtman D."/>
        </authorList>
    </citation>
    <scope>NUCLEOTIDE SEQUENCE [LARGE SCALE GENOMIC DNA]</scope>
    <source>
        <strain evidence="1 2">DS1027</strain>
    </source>
</reference>
<dbReference type="Proteomes" id="UP001184150">
    <property type="component" value="Unassembled WGS sequence"/>
</dbReference>
<protein>
    <recommendedName>
        <fullName evidence="3">Restriction endonuclease</fullName>
    </recommendedName>
</protein>
<dbReference type="RefSeq" id="WP_309804040.1">
    <property type="nucleotide sequence ID" value="NZ_JAVDRD010000001.1"/>
</dbReference>
<evidence type="ECO:0000313" key="1">
    <source>
        <dbReference type="EMBL" id="MDR6509162.1"/>
    </source>
</evidence>
<organism evidence="1 2">
    <name type="scientific">Novosphingobium capsulatum</name>
    <dbReference type="NCBI Taxonomy" id="13688"/>
    <lineage>
        <taxon>Bacteria</taxon>
        <taxon>Pseudomonadati</taxon>
        <taxon>Pseudomonadota</taxon>
        <taxon>Alphaproteobacteria</taxon>
        <taxon>Sphingomonadales</taxon>
        <taxon>Sphingomonadaceae</taxon>
        <taxon>Novosphingobium</taxon>
    </lineage>
</organism>